<evidence type="ECO:0000313" key="2">
    <source>
        <dbReference type="Proteomes" id="UP000775213"/>
    </source>
</evidence>
<reference evidence="1 2" key="1">
    <citation type="journal article" date="2021" name="Hortic Res">
        <title>Chromosome-scale assembly of the Dendrobium chrysotoxum genome enhances the understanding of orchid evolution.</title>
        <authorList>
            <person name="Zhang Y."/>
            <person name="Zhang G.Q."/>
            <person name="Zhang D."/>
            <person name="Liu X.D."/>
            <person name="Xu X.Y."/>
            <person name="Sun W.H."/>
            <person name="Yu X."/>
            <person name="Zhu X."/>
            <person name="Wang Z.W."/>
            <person name="Zhao X."/>
            <person name="Zhong W.Y."/>
            <person name="Chen H."/>
            <person name="Yin W.L."/>
            <person name="Huang T."/>
            <person name="Niu S.C."/>
            <person name="Liu Z.J."/>
        </authorList>
    </citation>
    <scope>NUCLEOTIDE SEQUENCE [LARGE SCALE GENOMIC DNA]</scope>
    <source>
        <strain evidence="1">Lindl</strain>
    </source>
</reference>
<dbReference type="EMBL" id="JAGFBR010000014">
    <property type="protein sequence ID" value="KAH0455581.1"/>
    <property type="molecule type" value="Genomic_DNA"/>
</dbReference>
<protein>
    <submittedName>
        <fullName evidence="1">Uncharacterized protein</fullName>
    </submittedName>
</protein>
<comment type="caution">
    <text evidence="1">The sequence shown here is derived from an EMBL/GenBank/DDBJ whole genome shotgun (WGS) entry which is preliminary data.</text>
</comment>
<dbReference type="Proteomes" id="UP000775213">
    <property type="component" value="Unassembled WGS sequence"/>
</dbReference>
<gene>
    <name evidence="1" type="ORF">IEQ34_015613</name>
</gene>
<evidence type="ECO:0000313" key="1">
    <source>
        <dbReference type="EMBL" id="KAH0455581.1"/>
    </source>
</evidence>
<sequence length="193" mass="21551">MENRFGGLEEMMRKLLEMQSKTPPTVPMANPNQELIRIPLVESKRKEIRWEGVRRGEFLSSKATSWGSDKGGSRFLDEGTIRRKFFGGGGRVADHYGRHFRQGEWAISEGRGQEPHSRALIMGRTGFSDGGIVGRECMVEVVGWPTTMGDLLGKRSGRLEDGDKPSHGDRVMLGRWKKGGISNLDTWGKYGGL</sequence>
<organism evidence="1 2">
    <name type="scientific">Dendrobium chrysotoxum</name>
    <name type="common">Orchid</name>
    <dbReference type="NCBI Taxonomy" id="161865"/>
    <lineage>
        <taxon>Eukaryota</taxon>
        <taxon>Viridiplantae</taxon>
        <taxon>Streptophyta</taxon>
        <taxon>Embryophyta</taxon>
        <taxon>Tracheophyta</taxon>
        <taxon>Spermatophyta</taxon>
        <taxon>Magnoliopsida</taxon>
        <taxon>Liliopsida</taxon>
        <taxon>Asparagales</taxon>
        <taxon>Orchidaceae</taxon>
        <taxon>Epidendroideae</taxon>
        <taxon>Malaxideae</taxon>
        <taxon>Dendrobiinae</taxon>
        <taxon>Dendrobium</taxon>
    </lineage>
</organism>
<keyword evidence="2" id="KW-1185">Reference proteome</keyword>
<dbReference type="AlphaFoldDB" id="A0AAV7GGD4"/>
<name>A0AAV7GGD4_DENCH</name>
<accession>A0AAV7GGD4</accession>
<proteinExistence type="predicted"/>